<evidence type="ECO:0000256" key="1">
    <source>
        <dbReference type="ARBA" id="ARBA00009861"/>
    </source>
</evidence>
<dbReference type="InterPro" id="IPR023213">
    <property type="entry name" value="CAT-like_dom_sf"/>
</dbReference>
<sequence>MMSEIIKIEYDEQNVNKKFAFDDFTIASLKAKNGSNFVQVPNFVEVISAVIWKCAMAASGNGRRSFQLVHSVNIGKRLVPSLPNHCVGIVGNSCKGTERPRLQVFILDPQTCSRLGCCSYPFSRHSCKR</sequence>
<reference evidence="5" key="2">
    <citation type="submission" date="2025-08" db="UniProtKB">
        <authorList>
            <consortium name="RefSeq"/>
        </authorList>
    </citation>
    <scope>IDENTIFICATION</scope>
    <source>
        <tissue evidence="5">Leaf</tissue>
    </source>
</reference>
<organism evidence="4 5">
    <name type="scientific">Nicotiana sylvestris</name>
    <name type="common">Wood tobacco</name>
    <name type="synonym">South American tobacco</name>
    <dbReference type="NCBI Taxonomy" id="4096"/>
    <lineage>
        <taxon>Eukaryota</taxon>
        <taxon>Viridiplantae</taxon>
        <taxon>Streptophyta</taxon>
        <taxon>Embryophyta</taxon>
        <taxon>Tracheophyta</taxon>
        <taxon>Spermatophyta</taxon>
        <taxon>Magnoliopsida</taxon>
        <taxon>eudicotyledons</taxon>
        <taxon>Gunneridae</taxon>
        <taxon>Pentapetalae</taxon>
        <taxon>asterids</taxon>
        <taxon>lamiids</taxon>
        <taxon>Solanales</taxon>
        <taxon>Solanaceae</taxon>
        <taxon>Nicotianoideae</taxon>
        <taxon>Nicotianeae</taxon>
        <taxon>Nicotiana</taxon>
    </lineage>
</organism>
<proteinExistence type="inferred from homology"/>
<reference evidence="4" key="1">
    <citation type="journal article" date="2013" name="Genome Biol.">
        <title>Reference genomes and transcriptomes of Nicotiana sylvestris and Nicotiana tomentosiformis.</title>
        <authorList>
            <person name="Sierro N."/>
            <person name="Battey J.N."/>
            <person name="Ouadi S."/>
            <person name="Bovet L."/>
            <person name="Goepfert S."/>
            <person name="Bakaher N."/>
            <person name="Peitsch M.C."/>
            <person name="Ivanov N.V."/>
        </authorList>
    </citation>
    <scope>NUCLEOTIDE SEQUENCE [LARGE SCALE GENOMIC DNA]</scope>
</reference>
<dbReference type="RefSeq" id="XP_009794261.1">
    <property type="nucleotide sequence ID" value="XM_009795959.1"/>
</dbReference>
<dbReference type="GO" id="GO:0016746">
    <property type="term" value="F:acyltransferase activity"/>
    <property type="evidence" value="ECO:0007669"/>
    <property type="project" value="UniProtKB-KW"/>
</dbReference>
<evidence type="ECO:0000313" key="4">
    <source>
        <dbReference type="Proteomes" id="UP000189701"/>
    </source>
</evidence>
<dbReference type="AlphaFoldDB" id="A0A1U7XXB8"/>
<accession>A0A1U7XXB8</accession>
<keyword evidence="3" id="KW-0012">Acyltransferase</keyword>
<evidence type="ECO:0000256" key="2">
    <source>
        <dbReference type="ARBA" id="ARBA00022679"/>
    </source>
</evidence>
<dbReference type="Pfam" id="PF02458">
    <property type="entry name" value="Transferase"/>
    <property type="match status" value="1"/>
</dbReference>
<dbReference type="PANTHER" id="PTHR31623">
    <property type="entry name" value="F21J9.9"/>
    <property type="match status" value="1"/>
</dbReference>
<keyword evidence="4" id="KW-1185">Reference proteome</keyword>
<dbReference type="PANTHER" id="PTHR31623:SF123">
    <property type="entry name" value="VINORINE SYNTHASE-LIKE"/>
    <property type="match status" value="1"/>
</dbReference>
<dbReference type="Gene3D" id="3.30.559.10">
    <property type="entry name" value="Chloramphenicol acetyltransferase-like domain"/>
    <property type="match status" value="1"/>
</dbReference>
<evidence type="ECO:0000256" key="3">
    <source>
        <dbReference type="ARBA" id="ARBA00023315"/>
    </source>
</evidence>
<evidence type="ECO:0000313" key="5">
    <source>
        <dbReference type="RefSeq" id="XP_009794261.1"/>
    </source>
</evidence>
<protein>
    <submittedName>
        <fullName evidence="5">Uncharacterized protein LOC104241055</fullName>
    </submittedName>
</protein>
<keyword evidence="2" id="KW-0808">Transferase</keyword>
<gene>
    <name evidence="5" type="primary">LOC104241055</name>
</gene>
<name>A0A1U7XXB8_NICSY</name>
<dbReference type="Proteomes" id="UP000189701">
    <property type="component" value="Unplaced"/>
</dbReference>
<comment type="similarity">
    <text evidence="1">Belongs to the plant acyltransferase family.</text>
</comment>